<evidence type="ECO:0000256" key="9">
    <source>
        <dbReference type="RuleBase" id="RU365067"/>
    </source>
</evidence>
<dbReference type="Proteomes" id="UP001149090">
    <property type="component" value="Unassembled WGS sequence"/>
</dbReference>
<feature type="transmembrane region" description="Helical" evidence="9">
    <location>
        <begin position="79"/>
        <end position="106"/>
    </location>
</feature>
<evidence type="ECO:0000256" key="4">
    <source>
        <dbReference type="ARBA" id="ARBA00022692"/>
    </source>
</evidence>
<organism evidence="11 12">
    <name type="scientific">Anaeramoeba ignava</name>
    <name type="common">Anaerobic marine amoeba</name>
    <dbReference type="NCBI Taxonomy" id="1746090"/>
    <lineage>
        <taxon>Eukaryota</taxon>
        <taxon>Metamonada</taxon>
        <taxon>Anaeramoebidae</taxon>
        <taxon>Anaeramoeba</taxon>
    </lineage>
</organism>
<keyword evidence="4 9" id="KW-0812">Transmembrane</keyword>
<feature type="transmembrane region" description="Helical" evidence="9">
    <location>
        <begin position="118"/>
        <end position="142"/>
    </location>
</feature>
<proteinExistence type="inferred from homology"/>
<keyword evidence="12" id="KW-1185">Reference proteome</keyword>
<evidence type="ECO:0000256" key="6">
    <source>
        <dbReference type="ARBA" id="ARBA00022989"/>
    </source>
</evidence>
<accession>A0A9Q0LTV2</accession>
<dbReference type="InterPro" id="IPR007594">
    <property type="entry name" value="RFT1"/>
</dbReference>
<comment type="function">
    <text evidence="8 9">Intramembrane glycolipid transporter that operates in the biosynthetic pathway of dolichol-linked oligosaccharides, the glycan precursors employed in protein asparagine (N)-glycosylation. The sequential addition of sugars to dolichol pyrophosphate produces dolichol-linked oligosaccharides containing fourteen sugars, including two GlcNAcs, nine mannoses and three glucoses. Once assembled, the oligosaccharide is transferred from the lipid to nascent proteins by oligosaccharyltransferases. The assembly of dolichol-linked oligosaccharides begins on the cytosolic side of the endoplasmic reticulum membrane and finishes in its lumen. RFT1 could mediate the translocation of the cytosolically oriented intermediate DolPP-GlcNAc2Man5, produced by ALG11, into the ER lumen where dolichol-linked oligosaccharides assembly continues. However, the intramembrane lipid transporter activity could not be confirmed in vitro.</text>
</comment>
<comment type="subcellular location">
    <subcellularLocation>
        <location evidence="1 9">Endoplasmic reticulum membrane</location>
        <topology evidence="1 9">Multi-pass membrane protein</topology>
    </subcellularLocation>
</comment>
<keyword evidence="6 9" id="KW-1133">Transmembrane helix</keyword>
<dbReference type="GO" id="GO:0006488">
    <property type="term" value="P:dolichol-linked oligosaccharide biosynthetic process"/>
    <property type="evidence" value="ECO:0007669"/>
    <property type="project" value="InterPro"/>
</dbReference>
<dbReference type="OrthoDB" id="773693at2759"/>
<evidence type="ECO:0000256" key="8">
    <source>
        <dbReference type="ARBA" id="ARBA00045912"/>
    </source>
</evidence>
<dbReference type="PANTHER" id="PTHR13117">
    <property type="entry name" value="ENDOPLASMIC RETICULUM MULTISPAN TRANSMEMBRANE PROTEIN-RELATED"/>
    <property type="match status" value="1"/>
</dbReference>
<dbReference type="AlphaFoldDB" id="A0A9Q0LTV2"/>
<feature type="transmembrane region" description="Helical" evidence="9">
    <location>
        <begin position="508"/>
        <end position="527"/>
    </location>
</feature>
<feature type="transmembrane region" description="Helical" evidence="9">
    <location>
        <begin position="365"/>
        <end position="386"/>
    </location>
</feature>
<dbReference type="PANTHER" id="PTHR13117:SF5">
    <property type="entry name" value="PROTEIN RFT1 HOMOLOG"/>
    <property type="match status" value="1"/>
</dbReference>
<dbReference type="OMA" id="WPGKLFG"/>
<protein>
    <recommendedName>
        <fullName evidence="9">Protein RFT1 homolog</fullName>
    </recommendedName>
</protein>
<dbReference type="EMBL" id="JAPDFW010000053">
    <property type="protein sequence ID" value="KAJ5078586.1"/>
    <property type="molecule type" value="Genomic_DNA"/>
</dbReference>
<feature type="transmembrane region" description="Helical" evidence="9">
    <location>
        <begin position="12"/>
        <end position="35"/>
    </location>
</feature>
<feature type="region of interest" description="Disordered" evidence="10">
    <location>
        <begin position="318"/>
        <end position="342"/>
    </location>
</feature>
<sequence length="569" mass="66519">MISKIKQQSLYLILLQGASRAISFLFNLWIYDILYAQKQDVASFALINFRFPLIRDALLDFSRSGYRRAFARTDTQNKATLPTIFTIVPLSAIPFGIIFSILTYLLELSGSGTDLENYSLLLGLLCFTTWLELVSEPFYIVMQSLVHFDVRMKVEGLAAITRSISLYLIIRFFNMPLFAFSISQFLCSFITFLGYGFYYISDKRVTSKEKPNDLKGFRIFFKIIPNFRKLFHLDQNAKEMLKLVGSFTLQNVFVFVLTTIGDIILLTFRNFEIEAIYGLANNIGSLGLRIVYFPIEETIYTLISLKVASLEKEKEKQNLKENQKEKEKENQKRKSKRKSKIKKKIKKKIKIKIKTKLLMLKFKKFIKIFLVFRLVFLIAFFYSVFGSNYTFLFTKFMIDNKPKSEISLIIGFYFIYTFFVIMNGINEIFVRSVSSKSQLFKNNILLVVFSGLYIAFIYTFAPRYGSMGFILANILNKSVSGIYFAYFTYKYFTSFKVSFNQFFLDSRVTLACFFIAIILFSSSYFFWIGVYGLFIHFIIGIFCFLLLCGFVYKFEKRTWKELLSKKKTD</sequence>
<keyword evidence="5" id="KW-0256">Endoplasmic reticulum</keyword>
<evidence type="ECO:0000256" key="5">
    <source>
        <dbReference type="ARBA" id="ARBA00022824"/>
    </source>
</evidence>
<evidence type="ECO:0000256" key="2">
    <source>
        <dbReference type="ARBA" id="ARBA00004922"/>
    </source>
</evidence>
<evidence type="ECO:0000256" key="10">
    <source>
        <dbReference type="SAM" id="MobiDB-lite"/>
    </source>
</evidence>
<evidence type="ECO:0000313" key="12">
    <source>
        <dbReference type="Proteomes" id="UP001149090"/>
    </source>
</evidence>
<comment type="pathway">
    <text evidence="2">Protein modification; protein glycosylation.</text>
</comment>
<feature type="transmembrane region" description="Helical" evidence="9">
    <location>
        <begin position="442"/>
        <end position="461"/>
    </location>
</feature>
<feature type="transmembrane region" description="Helical" evidence="9">
    <location>
        <begin position="467"/>
        <end position="487"/>
    </location>
</feature>
<dbReference type="GO" id="GO:0005789">
    <property type="term" value="C:endoplasmic reticulum membrane"/>
    <property type="evidence" value="ECO:0007669"/>
    <property type="project" value="UniProtKB-SubCell"/>
</dbReference>
<evidence type="ECO:0000256" key="3">
    <source>
        <dbReference type="ARBA" id="ARBA00010288"/>
    </source>
</evidence>
<keyword evidence="7 9" id="KW-0472">Membrane</keyword>
<feature type="transmembrane region" description="Helical" evidence="9">
    <location>
        <begin position="406"/>
        <end position="430"/>
    </location>
</feature>
<evidence type="ECO:0000256" key="7">
    <source>
        <dbReference type="ARBA" id="ARBA00023136"/>
    </source>
</evidence>
<feature type="transmembrane region" description="Helical" evidence="9">
    <location>
        <begin position="179"/>
        <end position="200"/>
    </location>
</feature>
<gene>
    <name evidence="11" type="ORF">M0811_04911</name>
</gene>
<dbReference type="GO" id="GO:0034203">
    <property type="term" value="P:glycolipid translocation"/>
    <property type="evidence" value="ECO:0007669"/>
    <property type="project" value="TreeGrafter"/>
</dbReference>
<reference evidence="11" key="1">
    <citation type="submission" date="2022-10" db="EMBL/GenBank/DDBJ databases">
        <title>Novel sulphate-reducing endosymbionts in the free-living metamonad Anaeramoeba.</title>
        <authorList>
            <person name="Jerlstrom-Hultqvist J."/>
            <person name="Cepicka I."/>
            <person name="Gallot-Lavallee L."/>
            <person name="Salas-Leiva D."/>
            <person name="Curtis B.A."/>
            <person name="Zahonova K."/>
            <person name="Pipaliya S."/>
            <person name="Dacks J."/>
            <person name="Roger A.J."/>
        </authorList>
    </citation>
    <scope>NUCLEOTIDE SEQUENCE</scope>
    <source>
        <strain evidence="11">BMAN</strain>
    </source>
</reference>
<dbReference type="Pfam" id="PF04506">
    <property type="entry name" value="Rft-1"/>
    <property type="match status" value="1"/>
</dbReference>
<feature type="transmembrane region" description="Helical" evidence="9">
    <location>
        <begin position="533"/>
        <end position="552"/>
    </location>
</feature>
<evidence type="ECO:0000313" key="11">
    <source>
        <dbReference type="EMBL" id="KAJ5078586.1"/>
    </source>
</evidence>
<feature type="compositionally biased region" description="Basic residues" evidence="10">
    <location>
        <begin position="333"/>
        <end position="342"/>
    </location>
</feature>
<feature type="compositionally biased region" description="Basic and acidic residues" evidence="10">
    <location>
        <begin position="318"/>
        <end position="332"/>
    </location>
</feature>
<evidence type="ECO:0000256" key="1">
    <source>
        <dbReference type="ARBA" id="ARBA00004477"/>
    </source>
</evidence>
<comment type="similarity">
    <text evidence="3 9">Belongs to the RFT1 family.</text>
</comment>
<name>A0A9Q0LTV2_ANAIG</name>
<comment type="caution">
    <text evidence="11">The sequence shown here is derived from an EMBL/GenBank/DDBJ whole genome shotgun (WGS) entry which is preliminary data.</text>
</comment>